<organism evidence="2 3">
    <name type="scientific">Isoptericola sediminis</name>
    <dbReference type="NCBI Taxonomy" id="2733572"/>
    <lineage>
        <taxon>Bacteria</taxon>
        <taxon>Bacillati</taxon>
        <taxon>Actinomycetota</taxon>
        <taxon>Actinomycetes</taxon>
        <taxon>Micrococcales</taxon>
        <taxon>Promicromonosporaceae</taxon>
        <taxon>Isoptericola</taxon>
    </lineage>
</organism>
<feature type="domain" description="HMA" evidence="1">
    <location>
        <begin position="2"/>
        <end position="65"/>
    </location>
</feature>
<dbReference type="Pfam" id="PF00403">
    <property type="entry name" value="HMA"/>
    <property type="match status" value="1"/>
</dbReference>
<dbReference type="EMBL" id="JABFAJ010000011">
    <property type="protein sequence ID" value="NNU27088.1"/>
    <property type="molecule type" value="Genomic_DNA"/>
</dbReference>
<dbReference type="CDD" id="cd00371">
    <property type="entry name" value="HMA"/>
    <property type="match status" value="1"/>
</dbReference>
<dbReference type="PROSITE" id="PS50846">
    <property type="entry name" value="HMA_2"/>
    <property type="match status" value="1"/>
</dbReference>
<evidence type="ECO:0000313" key="2">
    <source>
        <dbReference type="EMBL" id="NNU27088.1"/>
    </source>
</evidence>
<dbReference type="AlphaFoldDB" id="A0A849K1N6"/>
<dbReference type="InterPro" id="IPR006121">
    <property type="entry name" value="HMA_dom"/>
</dbReference>
<sequence length="68" mass="7048">MSTNTYQVTGMTCGHCEMSVREEVGEVPGVEEIQVSAETGTLVVTGPAEESKVLAAVDEAGYSAVRVG</sequence>
<dbReference type="InterPro" id="IPR036163">
    <property type="entry name" value="HMA_dom_sf"/>
</dbReference>
<keyword evidence="3" id="KW-1185">Reference proteome</keyword>
<name>A0A849K1N6_9MICO</name>
<dbReference type="SUPFAM" id="SSF55008">
    <property type="entry name" value="HMA, heavy metal-associated domain"/>
    <property type="match status" value="1"/>
</dbReference>
<gene>
    <name evidence="2" type="ORF">HLI28_05970</name>
</gene>
<dbReference type="Proteomes" id="UP000557204">
    <property type="component" value="Unassembled WGS sequence"/>
</dbReference>
<protein>
    <submittedName>
        <fullName evidence="2">Heavy-metal-associated domain-containing protein</fullName>
    </submittedName>
</protein>
<accession>A0A849K1N6</accession>
<reference evidence="2 3" key="1">
    <citation type="submission" date="2020-05" db="EMBL/GenBank/DDBJ databases">
        <title>Genome sequence of Isoptericola sp. JC619 isolated from Chilika lagoon, India.</title>
        <authorList>
            <person name="Kumar D."/>
            <person name="Appam K."/>
            <person name="Gandham S."/>
            <person name="Uppada J."/>
            <person name="Sasikala C."/>
            <person name="Venkata Ramana C."/>
        </authorList>
    </citation>
    <scope>NUCLEOTIDE SEQUENCE [LARGE SCALE GENOMIC DNA]</scope>
    <source>
        <strain evidence="2 3">JC619</strain>
    </source>
</reference>
<evidence type="ECO:0000259" key="1">
    <source>
        <dbReference type="PROSITE" id="PS50846"/>
    </source>
</evidence>
<evidence type="ECO:0000313" key="3">
    <source>
        <dbReference type="Proteomes" id="UP000557204"/>
    </source>
</evidence>
<comment type="caution">
    <text evidence="2">The sequence shown here is derived from an EMBL/GenBank/DDBJ whole genome shotgun (WGS) entry which is preliminary data.</text>
</comment>
<dbReference type="Gene3D" id="3.30.70.100">
    <property type="match status" value="1"/>
</dbReference>
<proteinExistence type="predicted"/>
<dbReference type="RefSeq" id="WP_171246600.1">
    <property type="nucleotide sequence ID" value="NZ_JABFAJ010000011.1"/>
</dbReference>
<dbReference type="GO" id="GO:0046872">
    <property type="term" value="F:metal ion binding"/>
    <property type="evidence" value="ECO:0007669"/>
    <property type="project" value="InterPro"/>
</dbReference>